<dbReference type="NCBIfam" id="TIGR02488">
    <property type="entry name" value="flgG_G_neg"/>
    <property type="match status" value="1"/>
</dbReference>
<feature type="domain" description="Flagellar basal-body/hook protein C-terminal" evidence="10">
    <location>
        <begin position="218"/>
        <end position="263"/>
    </location>
</feature>
<dbReference type="GO" id="GO:0071978">
    <property type="term" value="P:bacterial-type flagellum-dependent swarming motility"/>
    <property type="evidence" value="ECO:0007669"/>
    <property type="project" value="TreeGrafter"/>
</dbReference>
<keyword evidence="12" id="KW-0966">Cell projection</keyword>
<evidence type="ECO:0000256" key="3">
    <source>
        <dbReference type="ARBA" id="ARBA00017948"/>
    </source>
</evidence>
<evidence type="ECO:0000256" key="5">
    <source>
        <dbReference type="ARBA" id="ARBA00025933"/>
    </source>
</evidence>
<keyword evidence="12" id="KW-0969">Cilium</keyword>
<dbReference type="GO" id="GO:0009426">
    <property type="term" value="C:bacterial-type flagellum basal body, distal rod"/>
    <property type="evidence" value="ECO:0007669"/>
    <property type="project" value="UniProtKB-UniRule"/>
</dbReference>
<proteinExistence type="inferred from homology"/>
<comment type="subcellular location">
    <subcellularLocation>
        <location evidence="1 8">Bacterial flagellum basal body</location>
    </subcellularLocation>
</comment>
<evidence type="ECO:0000256" key="1">
    <source>
        <dbReference type="ARBA" id="ARBA00004117"/>
    </source>
</evidence>
<feature type="domain" description="Flagellar basal body rod protein N-terminal" evidence="9">
    <location>
        <begin position="5"/>
        <end position="35"/>
    </location>
</feature>
<dbReference type="InterPro" id="IPR019776">
    <property type="entry name" value="Flagellar_basal_body_rod_CS"/>
</dbReference>
<dbReference type="Pfam" id="PF22692">
    <property type="entry name" value="LlgE_F_G_D1"/>
    <property type="match status" value="1"/>
</dbReference>
<comment type="subunit">
    <text evidence="5 8">The basal body constitutes a major portion of the flagellar organelle and consists of four rings (L,P,S, and M) mounted on a central rod. The rod consists of about 26 subunits of FlgG in the distal portion, and FlgB, FlgC and FlgF are thought to build up the proximal portion of the rod with about 6 subunits each.</text>
</comment>
<protein>
    <recommendedName>
        <fullName evidence="3 7">Flagellar basal-body rod protein FlgG</fullName>
    </recommendedName>
    <alternativeName>
        <fullName evidence="6 8">Distal rod protein</fullName>
    </alternativeName>
</protein>
<dbReference type="PANTHER" id="PTHR30435">
    <property type="entry name" value="FLAGELLAR PROTEIN"/>
    <property type="match status" value="1"/>
</dbReference>
<dbReference type="OrthoDB" id="9804559at2"/>
<dbReference type="InterPro" id="IPR037925">
    <property type="entry name" value="FlgE/F/G-like"/>
</dbReference>
<feature type="domain" description="Flagellar hook protein FlgE/F/G-like D1" evidence="11">
    <location>
        <begin position="99"/>
        <end position="161"/>
    </location>
</feature>
<keyword evidence="4 8" id="KW-0975">Bacterial flagellum</keyword>
<evidence type="ECO:0000256" key="6">
    <source>
        <dbReference type="ARBA" id="ARBA00032912"/>
    </source>
</evidence>
<gene>
    <name evidence="12" type="primary">flgG</name>
    <name evidence="12" type="ORF">CFter6_2924</name>
</gene>
<evidence type="ECO:0000259" key="11">
    <source>
        <dbReference type="Pfam" id="PF22692"/>
    </source>
</evidence>
<name>A0A127PCP3_9BURK</name>
<dbReference type="RefSeq" id="WP_061540375.1">
    <property type="nucleotide sequence ID" value="NZ_CP013232.1"/>
</dbReference>
<dbReference type="InterPro" id="IPR020013">
    <property type="entry name" value="Flagellar_FlgE/F/G"/>
</dbReference>
<organism evidence="12">
    <name type="scientific">Collimonas fungivorans</name>
    <dbReference type="NCBI Taxonomy" id="158899"/>
    <lineage>
        <taxon>Bacteria</taxon>
        <taxon>Pseudomonadati</taxon>
        <taxon>Pseudomonadota</taxon>
        <taxon>Betaproteobacteria</taxon>
        <taxon>Burkholderiales</taxon>
        <taxon>Oxalobacteraceae</taxon>
        <taxon>Collimonas</taxon>
    </lineage>
</organism>
<evidence type="ECO:0000313" key="12">
    <source>
        <dbReference type="EMBL" id="AMO95590.1"/>
    </source>
</evidence>
<dbReference type="InterPro" id="IPR010930">
    <property type="entry name" value="Flg_bb/hook_C_dom"/>
</dbReference>
<dbReference type="InterPro" id="IPR053967">
    <property type="entry name" value="LlgE_F_G-like_D1"/>
</dbReference>
<evidence type="ECO:0000259" key="9">
    <source>
        <dbReference type="Pfam" id="PF00460"/>
    </source>
</evidence>
<dbReference type="InterPro" id="IPR012834">
    <property type="entry name" value="FlgG_G_neg"/>
</dbReference>
<comment type="similarity">
    <text evidence="2 8">Belongs to the flagella basal body rod proteins family.</text>
</comment>
<reference evidence="12 13" key="1">
    <citation type="submission" date="2015-11" db="EMBL/GenBank/DDBJ databases">
        <title>Exploring the genomic traits of fungus-feeding bacterial genus Collimonas.</title>
        <authorList>
            <person name="Song C."/>
            <person name="Schmidt R."/>
            <person name="de Jager V."/>
            <person name="Krzyzanowska D."/>
            <person name="Jongedijk E."/>
            <person name="Cankar K."/>
            <person name="Beekwilder J."/>
            <person name="van Veen A."/>
            <person name="de Boer W."/>
            <person name="van Veen J.A."/>
            <person name="Garbeva P."/>
        </authorList>
    </citation>
    <scope>NUCLEOTIDE SEQUENCE [LARGE SCALE GENOMIC DNA]</scope>
    <source>
        <strain evidence="12 13">Ter6</strain>
    </source>
</reference>
<accession>A0A127PCP3</accession>
<dbReference type="EMBL" id="CP013232">
    <property type="protein sequence ID" value="AMO95590.1"/>
    <property type="molecule type" value="Genomic_DNA"/>
</dbReference>
<dbReference type="InterPro" id="IPR001444">
    <property type="entry name" value="Flag_bb_rod_N"/>
</dbReference>
<dbReference type="PATRIC" id="fig|158899.10.peg.2921"/>
<keyword evidence="12" id="KW-0282">Flagellum</keyword>
<dbReference type="Proteomes" id="UP000072421">
    <property type="component" value="Chromosome"/>
</dbReference>
<dbReference type="SUPFAM" id="SSF117143">
    <property type="entry name" value="Flagellar hook protein flgE"/>
    <property type="match status" value="1"/>
</dbReference>
<dbReference type="Pfam" id="PF06429">
    <property type="entry name" value="Flg_bbr_C"/>
    <property type="match status" value="1"/>
</dbReference>
<dbReference type="PANTHER" id="PTHR30435:SF19">
    <property type="entry name" value="FLAGELLAR BASAL-BODY ROD PROTEIN FLGG"/>
    <property type="match status" value="1"/>
</dbReference>
<evidence type="ECO:0000259" key="10">
    <source>
        <dbReference type="Pfam" id="PF06429"/>
    </source>
</evidence>
<evidence type="ECO:0000256" key="2">
    <source>
        <dbReference type="ARBA" id="ARBA00009677"/>
    </source>
</evidence>
<evidence type="ECO:0000256" key="8">
    <source>
        <dbReference type="RuleBase" id="RU362116"/>
    </source>
</evidence>
<evidence type="ECO:0000313" key="13">
    <source>
        <dbReference type="Proteomes" id="UP000072421"/>
    </source>
</evidence>
<dbReference type="AlphaFoldDB" id="A0A127PCP3"/>
<evidence type="ECO:0000256" key="4">
    <source>
        <dbReference type="ARBA" id="ARBA00023143"/>
    </source>
</evidence>
<dbReference type="PROSITE" id="PS00588">
    <property type="entry name" value="FLAGELLA_BB_ROD"/>
    <property type="match status" value="1"/>
</dbReference>
<sequence>MLDALYIGATGMQAQQLNVDTIANNLANVNTTGFKKARISFADLMMIGTRQLALSKTSDGDAGVLGGASQLGSGVGIANLSKMFDVGDMKKTDSALDVAIQGDGFLEVTMPDGSRAYTRGGTLKVNSDGLLATQAGYPLSPGITVPDNAQNMVINPNGRVTIQIPGQSAPVEAGKLELVRFASPGLLSAQGDNLYRTNDSSGEPITGRAAEDSIGLLQQGFLEGSNVKMVEEMVNLMVAQRAYEASVKVVQASDEMLGMVNNLRK</sequence>
<dbReference type="NCBIfam" id="TIGR03506">
    <property type="entry name" value="FlgEFG_subfam"/>
    <property type="match status" value="2"/>
</dbReference>
<dbReference type="Pfam" id="PF00460">
    <property type="entry name" value="Flg_bb_rod"/>
    <property type="match status" value="1"/>
</dbReference>
<evidence type="ECO:0000256" key="7">
    <source>
        <dbReference type="NCBIfam" id="TIGR02488"/>
    </source>
</evidence>